<evidence type="ECO:0008006" key="4">
    <source>
        <dbReference type="Google" id="ProtNLM"/>
    </source>
</evidence>
<dbReference type="OrthoDB" id="121544at2"/>
<sequence>MLRQFLRLAGVAALGAATLAAAQPAFAQPSPVAVTPGEALSQDDFLLLQLTVRNFRLETDVRGYRIGNGVCLDLGDTIQALDLPIRLDKKSRRATGWLFSEDQKFTLDRDSKTVQTMNMGSAPLAGEITDTPEGWCVDTKALSRWFGITFKPDLFNARIVLQGADDLPFLKALERRSRAAQLSQQKPDFDLSDYRRADTAYRVWRTPSVDVTINATATAGGGNTGTSATAELYAAGEALGASYSARVSTDQQLVPAALRVTAFRQDPDGGLLGPLHATRVAAGDIQTDPGRLTLASAIGRGLYVGNRPLGQDSRFSTTDLYGVLPSGWDAELYRNGQLIGYQSASTNGRYAFTDIELYYGNNDLEVVLYGPQGQVRRERFSYPIGQANVEPGKTYYWANIVQPNTDLITLRSLDTPAESHWRYGMGFEHGFDRRTSMMLAASGDYLAGKRRDFLEGSLTRTFGRMQVELGGAHELRAGGAVRLAAIGRVANFSLGADFTKVIGTYVSEAITSQFDYRASFNASTSLKLGSVALPVQLAIGRARLVNGTMVTQLAANASLSVRGLAITASLDHGLVDDPTTPEDESQTQARLLLSTRQAGFRLRGGIDAALSGSQRGVQTVQFAAERMLGEGIGSADLRYSVQTGQTDATLSYARQFKSFGLRGEVGAGSSGIWHLGLSLNFSIGPDPVYGGVRVSEQRLARQGQAKVTVFRDENGDGHWEPGEKLLNGVTITAGLRGTDAKTNGEGEALVDNLTPYRPILIGVDTSTLEDPFLAPSEKGVVIVPRPGVPSEVMLAVTASGEIEGTVLSPAGIVQAGITLELVDAHGSVVATTLSEFDGFFLFDKVPYGQYRVRVAASTAKALQVRADLDEAVVIKSGADVGRLGKIRLRAAPQLIAANP</sequence>
<keyword evidence="3" id="KW-1185">Reference proteome</keyword>
<evidence type="ECO:0000256" key="1">
    <source>
        <dbReference type="SAM" id="SignalP"/>
    </source>
</evidence>
<comment type="caution">
    <text evidence="2">The sequence shown here is derived from an EMBL/GenBank/DDBJ whole genome shotgun (WGS) entry which is preliminary data.</text>
</comment>
<organism evidence="2 3">
    <name type="scientific">Qipengyuania algicida</name>
    <dbReference type="NCBI Taxonomy" id="1836209"/>
    <lineage>
        <taxon>Bacteria</taxon>
        <taxon>Pseudomonadati</taxon>
        <taxon>Pseudomonadota</taxon>
        <taxon>Alphaproteobacteria</taxon>
        <taxon>Sphingomonadales</taxon>
        <taxon>Erythrobacteraceae</taxon>
        <taxon>Qipengyuania</taxon>
    </lineage>
</organism>
<dbReference type="Proteomes" id="UP000439780">
    <property type="component" value="Unassembled WGS sequence"/>
</dbReference>
<dbReference type="SUPFAM" id="SSF49478">
    <property type="entry name" value="Cna protein B-type domain"/>
    <property type="match status" value="1"/>
</dbReference>
<gene>
    <name evidence="2" type="ORF">GRI58_04170</name>
</gene>
<protein>
    <recommendedName>
        <fullName evidence="4">Carboxypeptidase regulatory-like domain-containing protein</fullName>
    </recommendedName>
</protein>
<proteinExistence type="predicted"/>
<evidence type="ECO:0000313" key="2">
    <source>
        <dbReference type="EMBL" id="MXP28016.1"/>
    </source>
</evidence>
<feature type="chain" id="PRO_5032271059" description="Carboxypeptidase regulatory-like domain-containing protein" evidence="1">
    <location>
        <begin position="28"/>
        <end position="899"/>
    </location>
</feature>
<dbReference type="Gene3D" id="2.60.40.10">
    <property type="entry name" value="Immunoglobulins"/>
    <property type="match status" value="1"/>
</dbReference>
<dbReference type="Pfam" id="PF13620">
    <property type="entry name" value="CarboxypepD_reg"/>
    <property type="match status" value="1"/>
</dbReference>
<name>A0A845AHI2_9SPHN</name>
<evidence type="ECO:0000313" key="3">
    <source>
        <dbReference type="Proteomes" id="UP000439780"/>
    </source>
</evidence>
<dbReference type="RefSeq" id="WP_160752297.1">
    <property type="nucleotide sequence ID" value="NZ_WTYA01000002.1"/>
</dbReference>
<keyword evidence="1" id="KW-0732">Signal</keyword>
<accession>A0A845AHI2</accession>
<reference evidence="2 3" key="1">
    <citation type="submission" date="2019-12" db="EMBL/GenBank/DDBJ databases">
        <title>Genomic-based taxomic classification of the family Erythrobacteraceae.</title>
        <authorList>
            <person name="Xu L."/>
        </authorList>
    </citation>
    <scope>NUCLEOTIDE SEQUENCE [LARGE SCALE GENOMIC DNA]</scope>
    <source>
        <strain evidence="2 3">KEMB 9005-328</strain>
    </source>
</reference>
<dbReference type="EMBL" id="WTYA01000002">
    <property type="protein sequence ID" value="MXP28016.1"/>
    <property type="molecule type" value="Genomic_DNA"/>
</dbReference>
<dbReference type="InterPro" id="IPR013783">
    <property type="entry name" value="Ig-like_fold"/>
</dbReference>
<dbReference type="AlphaFoldDB" id="A0A845AHI2"/>
<feature type="signal peptide" evidence="1">
    <location>
        <begin position="1"/>
        <end position="27"/>
    </location>
</feature>